<feature type="compositionally biased region" description="Low complexity" evidence="6">
    <location>
        <begin position="113"/>
        <end position="133"/>
    </location>
</feature>
<feature type="compositionally biased region" description="Basic and acidic residues" evidence="6">
    <location>
        <begin position="1483"/>
        <end position="1492"/>
    </location>
</feature>
<feature type="compositionally biased region" description="Acidic residues" evidence="6">
    <location>
        <begin position="1636"/>
        <end position="1649"/>
    </location>
</feature>
<feature type="region of interest" description="Disordered" evidence="6">
    <location>
        <begin position="1"/>
        <end position="32"/>
    </location>
</feature>
<feature type="region of interest" description="Disordered" evidence="6">
    <location>
        <begin position="1429"/>
        <end position="1649"/>
    </location>
</feature>
<keyword evidence="4 5" id="KW-0238">DNA-binding</keyword>
<dbReference type="Pfam" id="PF15612">
    <property type="entry name" value="WHIM1"/>
    <property type="match status" value="1"/>
</dbReference>
<keyword evidence="11" id="KW-1185">Reference proteome</keyword>
<evidence type="ECO:0000259" key="8">
    <source>
        <dbReference type="PROSITE" id="PS50827"/>
    </source>
</evidence>
<dbReference type="PROSITE" id="PS51913">
    <property type="entry name" value="HTH_HARE"/>
    <property type="match status" value="1"/>
</dbReference>
<dbReference type="GO" id="GO:0006357">
    <property type="term" value="P:regulation of transcription by RNA polymerase II"/>
    <property type="evidence" value="ECO:0007669"/>
    <property type="project" value="InterPro"/>
</dbReference>
<evidence type="ECO:0000256" key="6">
    <source>
        <dbReference type="SAM" id="MobiDB-lite"/>
    </source>
</evidence>
<feature type="compositionally biased region" description="Polar residues" evidence="6">
    <location>
        <begin position="1515"/>
        <end position="1527"/>
    </location>
</feature>
<dbReference type="Proteomes" id="UP000594263">
    <property type="component" value="Unplaced"/>
</dbReference>
<feature type="region of interest" description="Disordered" evidence="6">
    <location>
        <begin position="73"/>
        <end position="140"/>
    </location>
</feature>
<protein>
    <submittedName>
        <fullName evidence="10">Uncharacterized protein</fullName>
    </submittedName>
</protein>
<evidence type="ECO:0000256" key="4">
    <source>
        <dbReference type="PROSITE-ProRule" id="PRU00108"/>
    </source>
</evidence>
<comment type="subcellular location">
    <subcellularLocation>
        <location evidence="1 4 5">Nucleus</location>
    </subcellularLocation>
</comment>
<dbReference type="SMART" id="SM00571">
    <property type="entry name" value="DDT"/>
    <property type="match status" value="1"/>
</dbReference>
<feature type="domain" description="HTH HARE-type" evidence="9">
    <location>
        <begin position="692"/>
        <end position="761"/>
    </location>
</feature>
<dbReference type="Gramene" id="Kaladp0067s0040.1.v1.1">
    <property type="protein sequence ID" value="Kaladp0067s0040.1.v1.1"/>
    <property type="gene ID" value="Kaladp0067s0040.v1.1"/>
</dbReference>
<feature type="region of interest" description="Disordered" evidence="6">
    <location>
        <begin position="249"/>
        <end position="268"/>
    </location>
</feature>
<evidence type="ECO:0000259" key="9">
    <source>
        <dbReference type="PROSITE" id="PS51913"/>
    </source>
</evidence>
<dbReference type="PROSITE" id="PS50827">
    <property type="entry name" value="DDT"/>
    <property type="match status" value="1"/>
</dbReference>
<dbReference type="Pfam" id="PF00046">
    <property type="entry name" value="Homeodomain"/>
    <property type="match status" value="1"/>
</dbReference>
<evidence type="ECO:0000259" key="7">
    <source>
        <dbReference type="PROSITE" id="PS50071"/>
    </source>
</evidence>
<feature type="domain" description="Homeobox" evidence="7">
    <location>
        <begin position="19"/>
        <end position="79"/>
    </location>
</feature>
<evidence type="ECO:0000256" key="3">
    <source>
        <dbReference type="ARBA" id="ARBA00023242"/>
    </source>
</evidence>
<dbReference type="EnsemblPlants" id="Kaladp0067s0040.1.v1.1">
    <property type="protein sequence ID" value="Kaladp0067s0040.1.v1.1"/>
    <property type="gene ID" value="Kaladp0067s0040.v1.1"/>
</dbReference>
<feature type="region of interest" description="Disordered" evidence="6">
    <location>
        <begin position="296"/>
        <end position="334"/>
    </location>
</feature>
<dbReference type="GO" id="GO:0005634">
    <property type="term" value="C:nucleus"/>
    <property type="evidence" value="ECO:0007669"/>
    <property type="project" value="UniProtKB-SubCell"/>
</dbReference>
<proteinExistence type="predicted"/>
<feature type="DNA-binding region" description="Homeobox" evidence="4">
    <location>
        <begin position="21"/>
        <end position="80"/>
    </location>
</feature>
<feature type="compositionally biased region" description="Basic and acidic residues" evidence="6">
    <location>
        <begin position="1568"/>
        <end position="1579"/>
    </location>
</feature>
<feature type="compositionally biased region" description="Basic and acidic residues" evidence="6">
    <location>
        <begin position="325"/>
        <end position="334"/>
    </location>
</feature>
<dbReference type="PANTHER" id="PTHR36968:SF13">
    <property type="entry name" value="HOMEOBOX-DDT DOMAIN PROTEIN RLT1"/>
    <property type="match status" value="1"/>
</dbReference>
<dbReference type="InterPro" id="IPR018501">
    <property type="entry name" value="DDT_dom"/>
</dbReference>
<dbReference type="InterPro" id="IPR007759">
    <property type="entry name" value="Asxl_HARE-HTH"/>
</dbReference>
<feature type="compositionally biased region" description="Acidic residues" evidence="6">
    <location>
        <begin position="791"/>
        <end position="806"/>
    </location>
</feature>
<dbReference type="InterPro" id="IPR009057">
    <property type="entry name" value="Homeodomain-like_sf"/>
</dbReference>
<feature type="compositionally biased region" description="Basic and acidic residues" evidence="6">
    <location>
        <begin position="1604"/>
        <end position="1635"/>
    </location>
</feature>
<sequence length="1649" mass="184839">MESGSEGENNEFGAERHGGGSKPKRQMKTPFQLETLERAYAEDMYPSEAVRLELSEKLKLTDRQLQMWFCHRRLKDKKGAPPSTPAKKATKKPVAEPPPASPEELMDVGDQFSEQGSGSGPDSDSDMESSPASYRETRNLSSLQYVNSPWGHESPQTIFERRIVAAIEQQLGESLREDGPILGIEFESPPPDAFTSPPEARSGHRRYGSPLDREGYQHSGSRSKKSLAAYDGAEATQFYDYTFESRSSSIPNFTSVQGHSKMPKQGRKVAPAVMDYEFTPRSDRFLETDADNLFDGQTSYGAESHHAGSGGKNLNVDVLRKDKKRKAEETKTLREADEKRIRKELEKQEILRQKREEQLRKEMEKVDRERKKEEERLMREKQREEERILREEKRERERREKFLQRESLKAERLRQKEELRKEREALRLKAQLEKATARRIIRESMGYIEDERLELMELAVSSKGLESIAALDYDSLQGLESFRDSLMEYPPKSVKLKKPFGIQPWLDSDENIGNLLMVWRFFTTFADVLELWPFTLDEFVQAFHDYDSRLLGEMHVSLLKLMVKDIEDAARAPQMASGTSQAAAVNPEGGHPHIIEGAYAWGFDVRNWKQHLNASTWPEILRQLALSAGFGPLLKKKKTAKVESLDDIKEAKGSEDVVSILRNGSAAQNAIVKMQHRGLALPRKPRHRLTPGTVKFAAFHILSLEGSDGLTITELAERIQKYGLRDLSSSKKPEASIGVALTRDTTLFERVAPSTYCVRPAYRKDPADAESVLAAAKEKLQALGNANLPGEDVDGVERDEDSECDGAADKADELGTLSLVNEIGMAFDDEPGCLGNGNDNSSDDGVINISNEPDKESPFISNNRTDMNGHGLSTDMDVAGMDMHRRNPDEESLEVDESRSGESWVQGLAEGDYSALSIEERLNALVALIGLANEGNTLRAVLEGRLEAANALKKQMWAEAELDKKRAKDGILTANPKPDADVKPGNGGYQSPMLVDEITETGNNAGSLANGNIPAIQDAFSNAEFASEQHKYSVEKSRIQLKSLISHRAEELYTYRHLPLGQDRRHNRYWQFAASASKHDPGTGRIFVESQDGHWRLIDTAESFDALLSSLDTRGVRESNLQHMLKRIESSFKGNLETNSSQAVKCGSRDTNSSPDCPSDADSPRSMICASAGSPECSSSFRIELGRTSVERMSAFRKYLEFEKWAWRECFELETLCNLKYGERRCDPLLGHCDLCRDMYLYEDPHSHSCLQKPKNSDDDMLECDEHENGLVQYSHLPLGVRLLKGLLSLVEAFIPLDALQYFWEGEHRKAWGMKLYASSSIKDLFKALVSLEAAVRRDCLSPSFKTTRELADAYSSFEHKFCDFSSPETLPELPWVPQTTAAAVLRLLELEASILLLDQDDDSFEFKEPPVSVAPGSPSRPLHCLVGKSSEANHKRPAGKFSDGESGYLDSMPENFGGKVRRLGPGGKLQKATNRSNPAADKSSEHDRRGTQGEISGWGSRIVRGKRTVKSAAKETQSNQLQNRNANAKPPRFGAHSQSLGSGEALMIQELGQSPMESDADDDSDRDDSHSLESEHENWGLNFRPVSGKLDESSSEEDDDDNHDASDYHHDQRNFRDSNMDQQTQDRKSRKFDDQVGEESESDHDDSE</sequence>
<dbReference type="PANTHER" id="PTHR36968">
    <property type="entry name" value="HOMEOBOX-DDT DOMAIN PROTEIN RLT2"/>
    <property type="match status" value="1"/>
</dbReference>
<dbReference type="Pfam" id="PF05066">
    <property type="entry name" value="HARE-HTH"/>
    <property type="match status" value="1"/>
</dbReference>
<feature type="compositionally biased region" description="Acidic residues" evidence="6">
    <location>
        <begin position="1594"/>
        <end position="1603"/>
    </location>
</feature>
<dbReference type="PROSITE" id="PS50071">
    <property type="entry name" value="HOMEOBOX_2"/>
    <property type="match status" value="1"/>
</dbReference>
<feature type="compositionally biased region" description="Polar residues" evidence="6">
    <location>
        <begin position="249"/>
        <end position="258"/>
    </location>
</feature>
<evidence type="ECO:0000256" key="5">
    <source>
        <dbReference type="RuleBase" id="RU000682"/>
    </source>
</evidence>
<dbReference type="SUPFAM" id="SSF46689">
    <property type="entry name" value="Homeodomain-like"/>
    <property type="match status" value="1"/>
</dbReference>
<evidence type="ECO:0000256" key="2">
    <source>
        <dbReference type="ARBA" id="ARBA00023163"/>
    </source>
</evidence>
<dbReference type="OMA" id="HSTREID"/>
<dbReference type="Pfam" id="PF02791">
    <property type="entry name" value="DDT"/>
    <property type="match status" value="1"/>
</dbReference>
<dbReference type="CDD" id="cd00086">
    <property type="entry name" value="homeodomain"/>
    <property type="match status" value="1"/>
</dbReference>
<dbReference type="InterPro" id="IPR044977">
    <property type="entry name" value="RLT1-3"/>
</dbReference>
<dbReference type="SMART" id="SM00389">
    <property type="entry name" value="HOX"/>
    <property type="match status" value="1"/>
</dbReference>
<feature type="domain" description="DDT" evidence="8">
    <location>
        <begin position="509"/>
        <end position="568"/>
    </location>
</feature>
<dbReference type="InterPro" id="IPR028942">
    <property type="entry name" value="WHIM1_dom"/>
</dbReference>
<keyword evidence="3 4" id="KW-0539">Nucleus</keyword>
<evidence type="ECO:0000313" key="10">
    <source>
        <dbReference type="EnsemblPlants" id="Kaladp0067s0040.1.v1.1"/>
    </source>
</evidence>
<dbReference type="Gene3D" id="1.10.10.60">
    <property type="entry name" value="Homeodomain-like"/>
    <property type="match status" value="1"/>
</dbReference>
<organism evidence="10 11">
    <name type="scientific">Kalanchoe fedtschenkoi</name>
    <name type="common">Lavender scallops</name>
    <name type="synonym">South American air plant</name>
    <dbReference type="NCBI Taxonomy" id="63787"/>
    <lineage>
        <taxon>Eukaryota</taxon>
        <taxon>Viridiplantae</taxon>
        <taxon>Streptophyta</taxon>
        <taxon>Embryophyta</taxon>
        <taxon>Tracheophyta</taxon>
        <taxon>Spermatophyta</taxon>
        <taxon>Magnoliopsida</taxon>
        <taxon>eudicotyledons</taxon>
        <taxon>Gunneridae</taxon>
        <taxon>Pentapetalae</taxon>
        <taxon>Saxifragales</taxon>
        <taxon>Crassulaceae</taxon>
        <taxon>Kalanchoe</taxon>
    </lineage>
</organism>
<name>A0A7N0UFP3_KALFE</name>
<dbReference type="GO" id="GO:0003677">
    <property type="term" value="F:DNA binding"/>
    <property type="evidence" value="ECO:0007669"/>
    <property type="project" value="UniProtKB-UniRule"/>
</dbReference>
<keyword evidence="2" id="KW-0804">Transcription</keyword>
<feature type="region of interest" description="Disordered" evidence="6">
    <location>
        <begin position="786"/>
        <end position="807"/>
    </location>
</feature>
<reference evidence="10" key="1">
    <citation type="submission" date="2021-01" db="UniProtKB">
        <authorList>
            <consortium name="EnsemblPlants"/>
        </authorList>
    </citation>
    <scope>IDENTIFICATION</scope>
</reference>
<feature type="region of interest" description="Disordered" evidence="6">
    <location>
        <begin position="181"/>
        <end position="229"/>
    </location>
</feature>
<accession>A0A7N0UFP3</accession>
<evidence type="ECO:0000256" key="1">
    <source>
        <dbReference type="ARBA" id="ARBA00004123"/>
    </source>
</evidence>
<dbReference type="Pfam" id="PF15613">
    <property type="entry name" value="WSD"/>
    <property type="match status" value="1"/>
</dbReference>
<feature type="compositionally biased region" description="Low complexity" evidence="6">
    <location>
        <begin position="1"/>
        <end position="11"/>
    </location>
</feature>
<feature type="region of interest" description="Disordered" evidence="6">
    <location>
        <begin position="359"/>
        <end position="386"/>
    </location>
</feature>
<keyword evidence="4 5" id="KW-0371">Homeobox</keyword>
<dbReference type="InterPro" id="IPR028941">
    <property type="entry name" value="WHIM2_dom"/>
</dbReference>
<evidence type="ECO:0000313" key="11">
    <source>
        <dbReference type="Proteomes" id="UP000594263"/>
    </source>
</evidence>
<dbReference type="InterPro" id="IPR001356">
    <property type="entry name" value="HD"/>
</dbReference>